<dbReference type="EMBL" id="CCAE010000003">
    <property type="protein sequence ID" value="CDN86331.1"/>
    <property type="molecule type" value="Genomic_DNA"/>
</dbReference>
<evidence type="ECO:0000313" key="1">
    <source>
        <dbReference type="EMBL" id="CDN86331.1"/>
    </source>
</evidence>
<accession>A0A1L1PP11</accession>
<sequence length="49" mass="5344">MKTDEQLKKDVAAELAWDPAINTTHIGVAGVRGVTNVRSQRPVSPPDHH</sequence>
<dbReference type="AlphaFoldDB" id="A0A1L1PP11"/>
<name>A0A1L1PP11_HYDIT</name>
<organism evidence="1 2">
    <name type="scientific">Hydrogenophaga intermedia</name>
    <dbReference type="NCBI Taxonomy" id="65786"/>
    <lineage>
        <taxon>Bacteria</taxon>
        <taxon>Pseudomonadati</taxon>
        <taxon>Pseudomonadota</taxon>
        <taxon>Betaproteobacteria</taxon>
        <taxon>Burkholderiales</taxon>
        <taxon>Comamonadaceae</taxon>
        <taxon>Hydrogenophaga</taxon>
    </lineage>
</organism>
<dbReference type="RefSeq" id="WP_009517318.1">
    <property type="nucleotide sequence ID" value="NZ_CCAE010000003.1"/>
</dbReference>
<reference evidence="2" key="1">
    <citation type="submission" date="2014-11" db="EMBL/GenBank/DDBJ databases">
        <title>Draft genome sequence of Hydrogenophaga intermedia S1.</title>
        <authorList>
            <person name="Gan H.M."/>
            <person name="Chew T.H."/>
            <person name="Stolz A."/>
        </authorList>
    </citation>
    <scope>NUCLEOTIDE SEQUENCE [LARGE SCALE GENOMIC DNA]</scope>
    <source>
        <strain evidence="2">S1</strain>
    </source>
</reference>
<gene>
    <name evidence="1" type="ORF">BN948_00732</name>
</gene>
<dbReference type="Proteomes" id="UP000028878">
    <property type="component" value="Unassembled WGS sequence"/>
</dbReference>
<proteinExistence type="predicted"/>
<evidence type="ECO:0000313" key="2">
    <source>
        <dbReference type="Proteomes" id="UP000028878"/>
    </source>
</evidence>
<keyword evidence="2" id="KW-1185">Reference proteome</keyword>
<protein>
    <submittedName>
        <fullName evidence="1">Transporter</fullName>
    </submittedName>
</protein>